<dbReference type="InterPro" id="IPR001753">
    <property type="entry name" value="Enoyl-CoA_hydra/iso"/>
</dbReference>
<dbReference type="GO" id="GO:0016853">
    <property type="term" value="F:isomerase activity"/>
    <property type="evidence" value="ECO:0007669"/>
    <property type="project" value="InterPro"/>
</dbReference>
<organism evidence="2 3">
    <name type="scientific">Vibrio ishigakensis</name>
    <dbReference type="NCBI Taxonomy" id="1481914"/>
    <lineage>
        <taxon>Bacteria</taxon>
        <taxon>Pseudomonadati</taxon>
        <taxon>Pseudomonadota</taxon>
        <taxon>Gammaproteobacteria</taxon>
        <taxon>Vibrionales</taxon>
        <taxon>Vibrionaceae</taxon>
        <taxon>Vibrio</taxon>
    </lineage>
</organism>
<dbReference type="Gene3D" id="3.90.226.10">
    <property type="entry name" value="2-enoyl-CoA Hydratase, Chain A, domain 1"/>
    <property type="match status" value="1"/>
</dbReference>
<dbReference type="SUPFAM" id="SSF52096">
    <property type="entry name" value="ClpP/crotonase"/>
    <property type="match status" value="1"/>
</dbReference>
<dbReference type="PANTHER" id="PTHR43149">
    <property type="entry name" value="ENOYL-COA HYDRATASE"/>
    <property type="match status" value="1"/>
</dbReference>
<proteinExistence type="inferred from homology"/>
<accession>A0A0B8PKP9</accession>
<reference evidence="2 3" key="2">
    <citation type="submission" date="2015-01" db="EMBL/GenBank/DDBJ databases">
        <authorList>
            <consortium name="NBRP consortium"/>
            <person name="Sawabe T."/>
            <person name="Meirelles P."/>
            <person name="Feng G."/>
            <person name="Sayaka M."/>
            <person name="Hattori M."/>
            <person name="Ohkuma M."/>
        </authorList>
    </citation>
    <scope>NUCLEOTIDE SEQUENCE [LARGE SCALE GENOMIC DNA]</scope>
    <source>
        <strain evidence="2 3">JCM19232</strain>
    </source>
</reference>
<dbReference type="Proteomes" id="UP000031670">
    <property type="component" value="Unassembled WGS sequence"/>
</dbReference>
<dbReference type="EMBL" id="BBSA01000018">
    <property type="protein sequence ID" value="GAM65277.1"/>
    <property type="molecule type" value="Genomic_DNA"/>
</dbReference>
<dbReference type="InterPro" id="IPR029045">
    <property type="entry name" value="ClpP/crotonase-like_dom_sf"/>
</dbReference>
<dbReference type="InterPro" id="IPR045002">
    <property type="entry name" value="Ech1-like"/>
</dbReference>
<name>A0A0B8PKP9_9VIBR</name>
<comment type="caution">
    <text evidence="2">The sequence shown here is derived from an EMBL/GenBank/DDBJ whole genome shotgun (WGS) entry which is preliminary data.</text>
</comment>
<evidence type="ECO:0000313" key="2">
    <source>
        <dbReference type="EMBL" id="GAM65277.1"/>
    </source>
</evidence>
<dbReference type="PANTHER" id="PTHR43149:SF1">
    <property type="entry name" value="DELTA(3,5)-DELTA(2,4)-DIENOYL-COA ISOMERASE, MITOCHONDRIAL"/>
    <property type="match status" value="1"/>
</dbReference>
<dbReference type="AlphaFoldDB" id="A0A0B8PKP9"/>
<gene>
    <name evidence="2" type="ORF">JCM19232_4242</name>
</gene>
<sequence length="78" mass="8661">MKSLLSDKKGAAKLLFKWLPFKHNLAQKFSLGWRDIPCPVIFAIHGRCWGGGLQLVSGGDFRIASPDANFSIMEAKWG</sequence>
<evidence type="ECO:0000313" key="3">
    <source>
        <dbReference type="Proteomes" id="UP000031670"/>
    </source>
</evidence>
<dbReference type="Pfam" id="PF00378">
    <property type="entry name" value="ECH_1"/>
    <property type="match status" value="1"/>
</dbReference>
<comment type="similarity">
    <text evidence="1">Belongs to the enoyl-CoA hydratase/isomerase family.</text>
</comment>
<evidence type="ECO:0000256" key="1">
    <source>
        <dbReference type="ARBA" id="ARBA00005254"/>
    </source>
</evidence>
<reference evidence="2 3" key="1">
    <citation type="submission" date="2015-01" db="EMBL/GenBank/DDBJ databases">
        <title>Vibrio sp. C5 JCM 19232 whole genome shotgun sequence.</title>
        <authorList>
            <person name="Sawabe T."/>
            <person name="Meirelles P."/>
            <person name="Feng G."/>
            <person name="Sayaka M."/>
            <person name="Hattori M."/>
            <person name="Ohkuma M."/>
        </authorList>
    </citation>
    <scope>NUCLEOTIDE SEQUENCE [LARGE SCALE GENOMIC DNA]</scope>
    <source>
        <strain evidence="2 3">JCM19232</strain>
    </source>
</reference>
<protein>
    <submittedName>
        <fullName evidence="2">Enoyl-CoA hydratase</fullName>
    </submittedName>
</protein>